<dbReference type="STRING" id="1666911.HLUCCA11_13520"/>
<dbReference type="CDD" id="cd17552">
    <property type="entry name" value="REC_RR468-like"/>
    <property type="match status" value="1"/>
</dbReference>
<dbReference type="PATRIC" id="fig|1666911.3.peg.1473"/>
<gene>
    <name evidence="4" type="ORF">HLUCCA11_13520</name>
</gene>
<dbReference type="SUPFAM" id="SSF52172">
    <property type="entry name" value="CheY-like"/>
    <property type="match status" value="1"/>
</dbReference>
<evidence type="ECO:0000256" key="1">
    <source>
        <dbReference type="ARBA" id="ARBA00022553"/>
    </source>
</evidence>
<dbReference type="AlphaFoldDB" id="A0A0P7ZWI9"/>
<dbReference type="PANTHER" id="PTHR44591:SF22">
    <property type="entry name" value="CHEY SUBFAMILY"/>
    <property type="match status" value="1"/>
</dbReference>
<dbReference type="EMBL" id="LJZR01000017">
    <property type="protein sequence ID" value="KPQ34741.1"/>
    <property type="molecule type" value="Genomic_DNA"/>
</dbReference>
<comment type="caution">
    <text evidence="4">The sequence shown here is derived from an EMBL/GenBank/DDBJ whole genome shotgun (WGS) entry which is preliminary data.</text>
</comment>
<dbReference type="Pfam" id="PF00072">
    <property type="entry name" value="Response_reg"/>
    <property type="match status" value="1"/>
</dbReference>
<dbReference type="InterPro" id="IPR001789">
    <property type="entry name" value="Sig_transdc_resp-reg_receiver"/>
</dbReference>
<feature type="domain" description="Response regulatory" evidence="3">
    <location>
        <begin position="4"/>
        <end position="120"/>
    </location>
</feature>
<dbReference type="Proteomes" id="UP000050465">
    <property type="component" value="Unassembled WGS sequence"/>
</dbReference>
<keyword evidence="4" id="KW-0238">DNA-binding</keyword>
<dbReference type="PROSITE" id="PS50110">
    <property type="entry name" value="RESPONSE_REGULATORY"/>
    <property type="match status" value="1"/>
</dbReference>
<dbReference type="InterPro" id="IPR011006">
    <property type="entry name" value="CheY-like_superfamily"/>
</dbReference>
<dbReference type="PANTHER" id="PTHR44591">
    <property type="entry name" value="STRESS RESPONSE REGULATOR PROTEIN 1"/>
    <property type="match status" value="1"/>
</dbReference>
<reference evidence="4 5" key="1">
    <citation type="submission" date="2015-09" db="EMBL/GenBank/DDBJ databases">
        <title>Identification and resolution of microdiversity through metagenomic sequencing of parallel consortia.</title>
        <authorList>
            <person name="Nelson W.C."/>
            <person name="Romine M.F."/>
            <person name="Lindemann S.R."/>
        </authorList>
    </citation>
    <scope>NUCLEOTIDE SEQUENCE [LARGE SCALE GENOMIC DNA]</scope>
    <source>
        <strain evidence="4">Ana</strain>
    </source>
</reference>
<evidence type="ECO:0000256" key="2">
    <source>
        <dbReference type="PROSITE-ProRule" id="PRU00169"/>
    </source>
</evidence>
<feature type="modified residue" description="4-aspartylphosphate" evidence="2">
    <location>
        <position position="54"/>
    </location>
</feature>
<dbReference type="GO" id="GO:0000160">
    <property type="term" value="P:phosphorelay signal transduction system"/>
    <property type="evidence" value="ECO:0007669"/>
    <property type="project" value="InterPro"/>
</dbReference>
<proteinExistence type="predicted"/>
<organism evidence="4 5">
    <name type="scientific">Phormidesmis priestleyi Ana</name>
    <dbReference type="NCBI Taxonomy" id="1666911"/>
    <lineage>
        <taxon>Bacteria</taxon>
        <taxon>Bacillati</taxon>
        <taxon>Cyanobacteriota</taxon>
        <taxon>Cyanophyceae</taxon>
        <taxon>Leptolyngbyales</taxon>
        <taxon>Leptolyngbyaceae</taxon>
        <taxon>Phormidesmis</taxon>
    </lineage>
</organism>
<accession>A0A0P7ZWI9</accession>
<dbReference type="Gene3D" id="3.40.50.2300">
    <property type="match status" value="1"/>
</dbReference>
<evidence type="ECO:0000313" key="4">
    <source>
        <dbReference type="EMBL" id="KPQ34741.1"/>
    </source>
</evidence>
<evidence type="ECO:0000313" key="5">
    <source>
        <dbReference type="Proteomes" id="UP000050465"/>
    </source>
</evidence>
<dbReference type="GO" id="GO:0003677">
    <property type="term" value="F:DNA binding"/>
    <property type="evidence" value="ECO:0007669"/>
    <property type="project" value="UniProtKB-KW"/>
</dbReference>
<protein>
    <submittedName>
        <fullName evidence="4">Response regulators consisting of a CheY-like receiver domain and a winged-helix DNA-binding domain</fullName>
    </submittedName>
</protein>
<keyword evidence="1 2" id="KW-0597">Phosphoprotein</keyword>
<sequence length="125" mass="13847">MTRQILAIDDEEAIRIILKASLEFTAGWTVLTAASGQAGFAIAQTEQPDAILLDVMMPETDGITLFHQLQAEASTQKIPIIFLTAQAREVERKRLEALGCGVILKPFEPEIIAQQVRTLLDWQKS</sequence>
<name>A0A0P7ZWI9_9CYAN</name>
<evidence type="ECO:0000259" key="3">
    <source>
        <dbReference type="PROSITE" id="PS50110"/>
    </source>
</evidence>
<dbReference type="SMART" id="SM00448">
    <property type="entry name" value="REC"/>
    <property type="match status" value="1"/>
</dbReference>
<dbReference type="InterPro" id="IPR050595">
    <property type="entry name" value="Bact_response_regulator"/>
</dbReference>